<comment type="caution">
    <text evidence="3">The sequence shown here is derived from an EMBL/GenBank/DDBJ whole genome shotgun (WGS) entry which is preliminary data.</text>
</comment>
<dbReference type="PANTHER" id="PTHR31896:SF64">
    <property type="entry name" value="TRICHOTHECENE 3-O-ACETYLTRANSFERASE"/>
    <property type="match status" value="1"/>
</dbReference>
<evidence type="ECO:0000313" key="3">
    <source>
        <dbReference type="EMBL" id="KAK0645404.1"/>
    </source>
</evidence>
<organism evidence="3 4">
    <name type="scientific">Cercophora newfieldiana</name>
    <dbReference type="NCBI Taxonomy" id="92897"/>
    <lineage>
        <taxon>Eukaryota</taxon>
        <taxon>Fungi</taxon>
        <taxon>Dikarya</taxon>
        <taxon>Ascomycota</taxon>
        <taxon>Pezizomycotina</taxon>
        <taxon>Sordariomycetes</taxon>
        <taxon>Sordariomycetidae</taxon>
        <taxon>Sordariales</taxon>
        <taxon>Lasiosphaeriaceae</taxon>
        <taxon>Cercophora</taxon>
    </lineage>
</organism>
<keyword evidence="1 3" id="KW-0808">Transferase</keyword>
<name>A0AA39Y3L5_9PEZI</name>
<dbReference type="Pfam" id="PF22664">
    <property type="entry name" value="TRI-like_N"/>
    <property type="match status" value="1"/>
</dbReference>
<feature type="domain" description="Trichothecene 3-O-acetyltransferase-like N-terminal" evidence="2">
    <location>
        <begin position="17"/>
        <end position="177"/>
    </location>
</feature>
<gene>
    <name evidence="3" type="ORF">B0T16DRAFT_411119</name>
</gene>
<dbReference type="InterPro" id="IPR054710">
    <property type="entry name" value="Tri101-like_N"/>
</dbReference>
<sequence length="454" mass="49916">MKSFNLDIIGQPPHLHIYTQLCLCYSLPNDSDATRQAAADALSRGLKTLAQRIPWTAGRIIHEPSNEAGNSGIYKIVPWHDAPPFVIRDLRGDPSAPKMEVLQQRNFPMELLDEGLVAPYMTIPGGTAGAKMDEPTAVFAVQMNHIEGGIFLTIVSQHQVMDLAGQMQVMRMLDRACRGEEIPEEEVEIANRDRSEIIPPVADVEAEPVEQLSRQTVKPAPPLSAEPVSSVWASFSFSKASLAALKATALKTATTQKISTDDALTAFIWQSITCARYKRLRHEPNTTCTLGRAVDSRRYLDIPPSYPGLLNNMVYHTHSIQETIDMPLGVFASELRTAVDPGTSQIGRYTRALAALLDRTPNKGLISMGANINPSQDFMLSSWAGADCYGLDFGMGLGLPVAVRRPRFYPVEGLGYLSPKHPTGEIVLAVCLREDDMQALRGDTEWTRHAVWVG</sequence>
<dbReference type="Gene3D" id="3.30.559.10">
    <property type="entry name" value="Chloramphenicol acetyltransferase-like domain"/>
    <property type="match status" value="2"/>
</dbReference>
<accession>A0AA39Y3L5</accession>
<dbReference type="AlphaFoldDB" id="A0AA39Y3L5"/>
<dbReference type="InterPro" id="IPR051283">
    <property type="entry name" value="Sec_Metabolite_Acyltrans"/>
</dbReference>
<dbReference type="InterPro" id="IPR023213">
    <property type="entry name" value="CAT-like_dom_sf"/>
</dbReference>
<dbReference type="PANTHER" id="PTHR31896">
    <property type="entry name" value="FAMILY REGULATORY PROTEIN, PUTATIVE (AFU_ORTHOLOGUE AFUA_3G14730)-RELATED"/>
    <property type="match status" value="1"/>
</dbReference>
<keyword evidence="4" id="KW-1185">Reference proteome</keyword>
<evidence type="ECO:0000313" key="4">
    <source>
        <dbReference type="Proteomes" id="UP001174936"/>
    </source>
</evidence>
<dbReference type="EMBL" id="JAULSV010000004">
    <property type="protein sequence ID" value="KAK0645404.1"/>
    <property type="molecule type" value="Genomic_DNA"/>
</dbReference>
<evidence type="ECO:0000259" key="2">
    <source>
        <dbReference type="Pfam" id="PF22664"/>
    </source>
</evidence>
<reference evidence="3" key="1">
    <citation type="submission" date="2023-06" db="EMBL/GenBank/DDBJ databases">
        <title>Genome-scale phylogeny and comparative genomics of the fungal order Sordariales.</title>
        <authorList>
            <consortium name="Lawrence Berkeley National Laboratory"/>
            <person name="Hensen N."/>
            <person name="Bonometti L."/>
            <person name="Westerberg I."/>
            <person name="Brannstrom I.O."/>
            <person name="Guillou S."/>
            <person name="Cros-Aarteil S."/>
            <person name="Calhoun S."/>
            <person name="Haridas S."/>
            <person name="Kuo A."/>
            <person name="Mondo S."/>
            <person name="Pangilinan J."/>
            <person name="Riley R."/>
            <person name="Labutti K."/>
            <person name="Andreopoulos B."/>
            <person name="Lipzen A."/>
            <person name="Chen C."/>
            <person name="Yanf M."/>
            <person name="Daum C."/>
            <person name="Ng V."/>
            <person name="Clum A."/>
            <person name="Steindorff A."/>
            <person name="Ohm R."/>
            <person name="Martin F."/>
            <person name="Silar P."/>
            <person name="Natvig D."/>
            <person name="Lalanne C."/>
            <person name="Gautier V."/>
            <person name="Ament-Velasquez S.L."/>
            <person name="Kruys A."/>
            <person name="Hutchinson M.I."/>
            <person name="Powell A.J."/>
            <person name="Barry K."/>
            <person name="Miller A.N."/>
            <person name="Grigoriev I.V."/>
            <person name="Debuchy R."/>
            <person name="Gladieux P."/>
            <person name="Thoren M.H."/>
            <person name="Johannesson H."/>
        </authorList>
    </citation>
    <scope>NUCLEOTIDE SEQUENCE</scope>
    <source>
        <strain evidence="3">SMH2532-1</strain>
    </source>
</reference>
<protein>
    <submittedName>
        <fullName evidence="3">Transferase family-domain-containing protein</fullName>
    </submittedName>
</protein>
<dbReference type="GO" id="GO:0016740">
    <property type="term" value="F:transferase activity"/>
    <property type="evidence" value="ECO:0007669"/>
    <property type="project" value="UniProtKB-KW"/>
</dbReference>
<dbReference type="Proteomes" id="UP001174936">
    <property type="component" value="Unassembled WGS sequence"/>
</dbReference>
<proteinExistence type="predicted"/>
<evidence type="ECO:0000256" key="1">
    <source>
        <dbReference type="ARBA" id="ARBA00022679"/>
    </source>
</evidence>